<dbReference type="GO" id="GO:0016020">
    <property type="term" value="C:membrane"/>
    <property type="evidence" value="ECO:0007669"/>
    <property type="project" value="UniProtKB-SubCell"/>
</dbReference>
<dbReference type="PANTHER" id="PTHR35371:SF1">
    <property type="entry name" value="BLR7753 PROTEIN"/>
    <property type="match status" value="1"/>
</dbReference>
<evidence type="ECO:0008006" key="7">
    <source>
        <dbReference type="Google" id="ProtNLM"/>
    </source>
</evidence>
<keyword evidence="4 5" id="KW-0472">Membrane</keyword>
<comment type="subcellular location">
    <subcellularLocation>
        <location evidence="1">Membrane</location>
    </subcellularLocation>
</comment>
<evidence type="ECO:0000256" key="4">
    <source>
        <dbReference type="ARBA" id="ARBA00023136"/>
    </source>
</evidence>
<organism evidence="6">
    <name type="scientific">marine sediment metagenome</name>
    <dbReference type="NCBI Taxonomy" id="412755"/>
    <lineage>
        <taxon>unclassified sequences</taxon>
        <taxon>metagenomes</taxon>
        <taxon>ecological metagenomes</taxon>
    </lineage>
</organism>
<dbReference type="EMBL" id="LAZR01001817">
    <property type="protein sequence ID" value="KKN38600.1"/>
    <property type="molecule type" value="Genomic_DNA"/>
</dbReference>
<sequence length="138" mass="15650">MIEFADTVYLAFYLYLVMVLIQWGVASISKANQPNSVPGKISSDLSHESFVFRSHRTFQNTLENSLLFVGTVLFAFILNYQGALFAIAVWVYLVARILHMILYYGIATEKNPSPRSYFFLIGLAANVFMLILIGIRII</sequence>
<dbReference type="InterPro" id="IPR001129">
    <property type="entry name" value="Membr-assoc_MAPEG"/>
</dbReference>
<reference evidence="6" key="1">
    <citation type="journal article" date="2015" name="Nature">
        <title>Complex archaea that bridge the gap between prokaryotes and eukaryotes.</title>
        <authorList>
            <person name="Spang A."/>
            <person name="Saw J.H."/>
            <person name="Jorgensen S.L."/>
            <person name="Zaremba-Niedzwiedzka K."/>
            <person name="Martijn J."/>
            <person name="Lind A.E."/>
            <person name="van Eijk R."/>
            <person name="Schleper C."/>
            <person name="Guy L."/>
            <person name="Ettema T.J."/>
        </authorList>
    </citation>
    <scope>NUCLEOTIDE SEQUENCE</scope>
</reference>
<accession>A0A0F9Q3N8</accession>
<evidence type="ECO:0000256" key="5">
    <source>
        <dbReference type="SAM" id="Phobius"/>
    </source>
</evidence>
<protein>
    <recommendedName>
        <fullName evidence="7">MAPEG family protein</fullName>
    </recommendedName>
</protein>
<evidence type="ECO:0000256" key="3">
    <source>
        <dbReference type="ARBA" id="ARBA00022989"/>
    </source>
</evidence>
<evidence type="ECO:0000256" key="1">
    <source>
        <dbReference type="ARBA" id="ARBA00004370"/>
    </source>
</evidence>
<proteinExistence type="predicted"/>
<keyword evidence="2 5" id="KW-0812">Transmembrane</keyword>
<dbReference type="InterPro" id="IPR023352">
    <property type="entry name" value="MAPEG-like_dom_sf"/>
</dbReference>
<keyword evidence="3 5" id="KW-1133">Transmembrane helix</keyword>
<evidence type="ECO:0000313" key="6">
    <source>
        <dbReference type="EMBL" id="KKN38600.1"/>
    </source>
</evidence>
<dbReference type="PANTHER" id="PTHR35371">
    <property type="entry name" value="INNER MEMBRANE PROTEIN"/>
    <property type="match status" value="1"/>
</dbReference>
<dbReference type="Gene3D" id="1.20.120.550">
    <property type="entry name" value="Membrane associated eicosanoid/glutathione metabolism-like domain"/>
    <property type="match status" value="1"/>
</dbReference>
<name>A0A0F9Q3N8_9ZZZZ</name>
<dbReference type="AlphaFoldDB" id="A0A0F9Q3N8"/>
<dbReference type="SUPFAM" id="SSF161084">
    <property type="entry name" value="MAPEG domain-like"/>
    <property type="match status" value="1"/>
</dbReference>
<feature type="transmembrane region" description="Helical" evidence="5">
    <location>
        <begin position="12"/>
        <end position="31"/>
    </location>
</feature>
<gene>
    <name evidence="6" type="ORF">LCGC14_0751760</name>
</gene>
<evidence type="ECO:0000256" key="2">
    <source>
        <dbReference type="ARBA" id="ARBA00022692"/>
    </source>
</evidence>
<dbReference type="Pfam" id="PF01124">
    <property type="entry name" value="MAPEG"/>
    <property type="match status" value="1"/>
</dbReference>
<feature type="transmembrane region" description="Helical" evidence="5">
    <location>
        <begin position="117"/>
        <end position="137"/>
    </location>
</feature>
<comment type="caution">
    <text evidence="6">The sequence shown here is derived from an EMBL/GenBank/DDBJ whole genome shotgun (WGS) entry which is preliminary data.</text>
</comment>